<comment type="catalytic activity">
    <reaction evidence="6">
        <text>a sn-glycero-3-phosphodiester + H2O = an alcohol + sn-glycerol 3-phosphate + H(+)</text>
        <dbReference type="Rhea" id="RHEA:12969"/>
        <dbReference type="ChEBI" id="CHEBI:15377"/>
        <dbReference type="ChEBI" id="CHEBI:15378"/>
        <dbReference type="ChEBI" id="CHEBI:30879"/>
        <dbReference type="ChEBI" id="CHEBI:57597"/>
        <dbReference type="ChEBI" id="CHEBI:83408"/>
        <dbReference type="EC" id="3.1.4.46"/>
    </reaction>
</comment>
<dbReference type="Pfam" id="PF03009">
    <property type="entry name" value="GDPD"/>
    <property type="match status" value="1"/>
</dbReference>
<evidence type="ECO:0000259" key="7">
    <source>
        <dbReference type="PROSITE" id="PS51704"/>
    </source>
</evidence>
<name>A0A0E3Z583_9GAMM</name>
<dbReference type="GO" id="GO:0006071">
    <property type="term" value="P:glycerol metabolic process"/>
    <property type="evidence" value="ECO:0007669"/>
    <property type="project" value="UniProtKB-KW"/>
</dbReference>
<dbReference type="GO" id="GO:0006629">
    <property type="term" value="P:lipid metabolic process"/>
    <property type="evidence" value="ECO:0007669"/>
    <property type="project" value="InterPro"/>
</dbReference>
<dbReference type="EC" id="3.1.4.46" evidence="2"/>
<dbReference type="PANTHER" id="PTHR43620">
    <property type="entry name" value="GLYCEROPHOSPHORYL DIESTER PHOSPHODIESTERASE"/>
    <property type="match status" value="1"/>
</dbReference>
<gene>
    <name evidence="8" type="ORF">WQ53_12900</name>
</gene>
<keyword evidence="4" id="KW-0319">Glycerol metabolism</keyword>
<comment type="similarity">
    <text evidence="1">Belongs to the glycerophosphoryl diester phosphodiesterase family.</text>
</comment>
<feature type="domain" description="GP-PDE" evidence="7">
    <location>
        <begin position="16"/>
        <end position="348"/>
    </location>
</feature>
<dbReference type="GO" id="GO:0042597">
    <property type="term" value="C:periplasmic space"/>
    <property type="evidence" value="ECO:0007669"/>
    <property type="project" value="TreeGrafter"/>
</dbReference>
<evidence type="ECO:0000256" key="6">
    <source>
        <dbReference type="ARBA" id="ARBA00047512"/>
    </source>
</evidence>
<keyword evidence="5" id="KW-0378">Hydrolase</keyword>
<dbReference type="EMBL" id="CP011144">
    <property type="protein sequence ID" value="AKC88393.1"/>
    <property type="molecule type" value="Genomic_DNA"/>
</dbReference>
<protein>
    <recommendedName>
        <fullName evidence="2">glycerophosphodiester phosphodiesterase</fullName>
        <ecNumber evidence="2">3.1.4.46</ecNumber>
    </recommendedName>
</protein>
<dbReference type="PATRIC" id="fig|314722.6.peg.2800"/>
<dbReference type="GO" id="GO:0008889">
    <property type="term" value="F:glycerophosphodiester phosphodiesterase activity"/>
    <property type="evidence" value="ECO:0007669"/>
    <property type="project" value="UniProtKB-EC"/>
</dbReference>
<keyword evidence="3" id="KW-0732">Signal</keyword>
<evidence type="ECO:0000256" key="3">
    <source>
        <dbReference type="ARBA" id="ARBA00022729"/>
    </source>
</evidence>
<dbReference type="InterPro" id="IPR030395">
    <property type="entry name" value="GP_PDE_dom"/>
</dbReference>
<proteinExistence type="inferred from homology"/>
<evidence type="ECO:0000313" key="8">
    <source>
        <dbReference type="EMBL" id="AKC88393.1"/>
    </source>
</evidence>
<reference evidence="8 9" key="1">
    <citation type="journal article" date="2015" name="Genome Announc.">
        <title>Complete Genome Sequence of Pseudoxanthomonas suwonensis Strain J1, a Cellulose-Degrading Bacterium Isolated from Leaf- and Wood-Enriched Soil.</title>
        <authorList>
            <person name="Hou L."/>
            <person name="Jiang J."/>
            <person name="Xu Z."/>
            <person name="Zhou Y."/>
            <person name="Leung F.C."/>
        </authorList>
    </citation>
    <scope>NUCLEOTIDE SEQUENCE [LARGE SCALE GENOMIC DNA]</scope>
    <source>
        <strain evidence="8 9">J1</strain>
    </source>
</reference>
<keyword evidence="9" id="KW-1185">Reference proteome</keyword>
<dbReference type="SUPFAM" id="SSF51695">
    <property type="entry name" value="PLC-like phosphodiesterases"/>
    <property type="match status" value="1"/>
</dbReference>
<dbReference type="InterPro" id="IPR017946">
    <property type="entry name" value="PLC-like_Pdiesterase_TIM-brl"/>
</dbReference>
<dbReference type="Proteomes" id="UP000033067">
    <property type="component" value="Chromosome"/>
</dbReference>
<dbReference type="PROSITE" id="PS51704">
    <property type="entry name" value="GP_PDE"/>
    <property type="match status" value="1"/>
</dbReference>
<sequence>MDAATRAAIRADAGGPIIIGHRGASALRPEHTLEAYAKAIEDGADFIEPDLVMTRDGVLVARHENEIGSTTDVARYAEFAGHRTTRKVDGVAVEGWFIEDFTLDELRRLRAIERLPALRGDAFDGRYAVPTFEEIVRFAAESSARHGRVVGLVPEIKHSSHFHAFGYDPEAALLDALRAHEYTRRAPVGIQSFEVGNLERLRTLLDAARMDNVFLVQLLGAPDESPYDLATAGEPMTYLQMASPQGLAQIATYADVVAPHLRYVLPLTAEGDLSTTGTGFVEAAHAAGLAVHVWTLRPENLFLPPALRCDGGDSVRCLRGAAIEAEALAAAGVDALFADDPGSIARGWVSEQGAAPAIPERN</sequence>
<evidence type="ECO:0000256" key="2">
    <source>
        <dbReference type="ARBA" id="ARBA00012247"/>
    </source>
</evidence>
<dbReference type="AlphaFoldDB" id="A0A0E3Z583"/>
<dbReference type="PANTHER" id="PTHR43620:SF7">
    <property type="entry name" value="GLYCEROPHOSPHODIESTER PHOSPHODIESTERASE GDPD5-RELATED"/>
    <property type="match status" value="1"/>
</dbReference>
<evidence type="ECO:0000313" key="9">
    <source>
        <dbReference type="Proteomes" id="UP000033067"/>
    </source>
</evidence>
<accession>A0A0E3Z583</accession>
<organism evidence="8 9">
    <name type="scientific">Pseudoxanthomonas suwonensis</name>
    <dbReference type="NCBI Taxonomy" id="314722"/>
    <lineage>
        <taxon>Bacteria</taxon>
        <taxon>Pseudomonadati</taxon>
        <taxon>Pseudomonadota</taxon>
        <taxon>Gammaproteobacteria</taxon>
        <taxon>Lysobacterales</taxon>
        <taxon>Lysobacteraceae</taxon>
        <taxon>Pseudoxanthomonas</taxon>
    </lineage>
</organism>
<evidence type="ECO:0000256" key="1">
    <source>
        <dbReference type="ARBA" id="ARBA00007277"/>
    </source>
</evidence>
<dbReference type="Gene3D" id="3.20.20.190">
    <property type="entry name" value="Phosphatidylinositol (PI) phosphodiesterase"/>
    <property type="match status" value="1"/>
</dbReference>
<dbReference type="KEGG" id="psuw:WQ53_12900"/>
<evidence type="ECO:0000256" key="5">
    <source>
        <dbReference type="ARBA" id="ARBA00022801"/>
    </source>
</evidence>
<evidence type="ECO:0000256" key="4">
    <source>
        <dbReference type="ARBA" id="ARBA00022798"/>
    </source>
</evidence>